<dbReference type="PROSITE" id="PS51061">
    <property type="entry name" value="R3H"/>
    <property type="match status" value="1"/>
</dbReference>
<dbReference type="PANTHER" id="PTHR35800:SF1">
    <property type="entry name" value="RNA-BINDING PROTEIN KHPB"/>
    <property type="match status" value="1"/>
</dbReference>
<name>A0A100YWC0_TRASO</name>
<dbReference type="InterPro" id="IPR001374">
    <property type="entry name" value="R3H_dom"/>
</dbReference>
<comment type="caution">
    <text evidence="2">The sequence shown here is derived from an EMBL/GenBank/DDBJ whole genome shotgun (WGS) entry which is preliminary data.</text>
</comment>
<dbReference type="EMBL" id="LOJF01000001">
    <property type="protein sequence ID" value="KUH58893.1"/>
    <property type="molecule type" value="Genomic_DNA"/>
</dbReference>
<dbReference type="InterPro" id="IPR036867">
    <property type="entry name" value="R3H_dom_sf"/>
</dbReference>
<keyword evidence="3" id="KW-1185">Reference proteome</keyword>
<dbReference type="InterPro" id="IPR015946">
    <property type="entry name" value="KH_dom-like_a/b"/>
</dbReference>
<dbReference type="Pfam" id="PF13083">
    <property type="entry name" value="KH_KhpA-B"/>
    <property type="match status" value="1"/>
</dbReference>
<dbReference type="Pfam" id="PF01424">
    <property type="entry name" value="R3H"/>
    <property type="match status" value="1"/>
</dbReference>
<evidence type="ECO:0000259" key="1">
    <source>
        <dbReference type="PROSITE" id="PS51061"/>
    </source>
</evidence>
<evidence type="ECO:0000313" key="3">
    <source>
        <dbReference type="Proteomes" id="UP000054078"/>
    </source>
</evidence>
<organism evidence="2 3">
    <name type="scientific">Tractidigestivibacter scatoligenes</name>
    <name type="common">Olsenella scatoligenes</name>
    <dbReference type="NCBI Taxonomy" id="1299998"/>
    <lineage>
        <taxon>Bacteria</taxon>
        <taxon>Bacillati</taxon>
        <taxon>Actinomycetota</taxon>
        <taxon>Coriobacteriia</taxon>
        <taxon>Coriobacteriales</taxon>
        <taxon>Atopobiaceae</taxon>
        <taxon>Tractidigestivibacter</taxon>
    </lineage>
</organism>
<proteinExistence type="predicted"/>
<accession>A0A100YWC0</accession>
<dbReference type="SMART" id="SM00393">
    <property type="entry name" value="R3H"/>
    <property type="match status" value="1"/>
</dbReference>
<sequence length="201" mass="22241">MMEEGILDEVVESEEVVSADADVQDSSVDEFAQIREHYESGVALTDDETDRIADVAVEYLRGILNLFGETHSSIDEYDGDEGELILDVSGGDLAVLIGRHGRTLEALQTVISTLVSSRLKFYYPIVVDIESYRSRAKNKIEQMAINAASRAKSHGSSVKLAPMNAYDRRLVHLALRDDPEVTTHSEGDDPDRYVVVTPVKL</sequence>
<dbReference type="InterPro" id="IPR039247">
    <property type="entry name" value="KhpB"/>
</dbReference>
<dbReference type="GO" id="GO:0003723">
    <property type="term" value="F:RNA binding"/>
    <property type="evidence" value="ECO:0007669"/>
    <property type="project" value="InterPro"/>
</dbReference>
<dbReference type="InterPro" id="IPR034079">
    <property type="entry name" value="R3H_KhpB"/>
</dbReference>
<dbReference type="Gene3D" id="3.30.1370.50">
    <property type="entry name" value="R3H-like domain"/>
    <property type="match status" value="1"/>
</dbReference>
<gene>
    <name evidence="2" type="ORF">AUL39_00650</name>
</gene>
<protein>
    <submittedName>
        <fullName evidence="2">Single-stranded DNA-binding protein</fullName>
    </submittedName>
</protein>
<dbReference type="SUPFAM" id="SSF82708">
    <property type="entry name" value="R3H domain"/>
    <property type="match status" value="1"/>
</dbReference>
<dbReference type="Gene3D" id="3.30.300.20">
    <property type="match status" value="1"/>
</dbReference>
<reference evidence="2 3" key="1">
    <citation type="submission" date="2015-12" db="EMBL/GenBank/DDBJ databases">
        <title>Draft Genome Sequence of Olsenella scatoligenes SK9K4T; a Producer of 3-Methylindole- (skatole) and 4-Methylphenol- (p-cresol) Isolated from Pig Feces.</title>
        <authorList>
            <person name="Li X."/>
            <person name="Borg B."/>
            <person name="Canibe N."/>
        </authorList>
    </citation>
    <scope>NUCLEOTIDE SEQUENCE [LARGE SCALE GENOMIC DNA]</scope>
    <source>
        <strain evidence="2 3">SK9K4</strain>
    </source>
</reference>
<keyword evidence="2" id="KW-0238">DNA-binding</keyword>
<dbReference type="OrthoDB" id="9794483at2"/>
<dbReference type="CDD" id="cd02644">
    <property type="entry name" value="R3H_jag"/>
    <property type="match status" value="1"/>
</dbReference>
<dbReference type="InterPro" id="IPR038008">
    <property type="entry name" value="Jag_KH"/>
</dbReference>
<dbReference type="STRING" id="1299998.AUL39_00650"/>
<dbReference type="GO" id="GO:0003677">
    <property type="term" value="F:DNA binding"/>
    <property type="evidence" value="ECO:0007669"/>
    <property type="project" value="UniProtKB-KW"/>
</dbReference>
<evidence type="ECO:0000313" key="2">
    <source>
        <dbReference type="EMBL" id="KUH58893.1"/>
    </source>
</evidence>
<dbReference type="AlphaFoldDB" id="A0A100YWC0"/>
<dbReference type="PANTHER" id="PTHR35800">
    <property type="entry name" value="PROTEIN JAG"/>
    <property type="match status" value="1"/>
</dbReference>
<feature type="domain" description="R3H" evidence="1">
    <location>
        <begin position="134"/>
        <end position="200"/>
    </location>
</feature>
<dbReference type="CDD" id="cd02414">
    <property type="entry name" value="KH-II_Jag"/>
    <property type="match status" value="1"/>
</dbReference>
<dbReference type="Proteomes" id="UP000054078">
    <property type="component" value="Unassembled WGS sequence"/>
</dbReference>